<accession>A0ABR0BEW0</accession>
<keyword evidence="2" id="KW-1185">Reference proteome</keyword>
<evidence type="ECO:0000313" key="2">
    <source>
        <dbReference type="Proteomes" id="UP001287286"/>
    </source>
</evidence>
<comment type="caution">
    <text evidence="1">The sequence shown here is derived from an EMBL/GenBank/DDBJ whole genome shotgun (WGS) entry which is preliminary data.</text>
</comment>
<gene>
    <name evidence="1" type="ORF">Purlil1_13379</name>
</gene>
<dbReference type="EMBL" id="JAWRVI010000211">
    <property type="protein sequence ID" value="KAK4071554.1"/>
    <property type="molecule type" value="Genomic_DNA"/>
</dbReference>
<organism evidence="1 2">
    <name type="scientific">Purpureocillium lilacinum</name>
    <name type="common">Paecilomyces lilacinus</name>
    <dbReference type="NCBI Taxonomy" id="33203"/>
    <lineage>
        <taxon>Eukaryota</taxon>
        <taxon>Fungi</taxon>
        <taxon>Dikarya</taxon>
        <taxon>Ascomycota</taxon>
        <taxon>Pezizomycotina</taxon>
        <taxon>Sordariomycetes</taxon>
        <taxon>Hypocreomycetidae</taxon>
        <taxon>Hypocreales</taxon>
        <taxon>Ophiocordycipitaceae</taxon>
        <taxon>Purpureocillium</taxon>
    </lineage>
</organism>
<protein>
    <submittedName>
        <fullName evidence="1">Uncharacterized protein</fullName>
    </submittedName>
</protein>
<evidence type="ECO:0000313" key="1">
    <source>
        <dbReference type="EMBL" id="KAK4071554.1"/>
    </source>
</evidence>
<sequence>MFSSISVLGMSCPEFQFLPENHLQSAPFDSSLAREQVFRPVFDNMSDMAVDSSPIVLCIDTGIKVTNNNNILCIRGTPADNAKEIAEAVVKAMRDYSAGNIGLPMIDEEGRPRPVQVKIHAGLVLEGSNNFLGCKETLNQYLEQKIVWLHSQHGHGSLTENATAGSRKQGDSTE</sequence>
<reference evidence="1 2" key="1">
    <citation type="journal article" date="2024" name="Microbiol. Resour. Announc.">
        <title>Genome annotations for the ascomycete fungi Trichoderma harzianum, Trichoderma aggressivum, and Purpureocillium lilacinum.</title>
        <authorList>
            <person name="Beijen E.P.W."/>
            <person name="Ohm R.A."/>
        </authorList>
    </citation>
    <scope>NUCLEOTIDE SEQUENCE [LARGE SCALE GENOMIC DNA]</scope>
    <source>
        <strain evidence="1 2">CBS 150709</strain>
    </source>
</reference>
<name>A0ABR0BEW0_PURLI</name>
<proteinExistence type="predicted"/>
<dbReference type="Proteomes" id="UP001287286">
    <property type="component" value="Unassembled WGS sequence"/>
</dbReference>